<gene>
    <name evidence="2" type="ORF">BDV27DRAFT_136565</name>
</gene>
<dbReference type="AlphaFoldDB" id="A0A5N6ZQC9"/>
<protein>
    <submittedName>
        <fullName evidence="2">Uncharacterized protein</fullName>
    </submittedName>
</protein>
<dbReference type="GeneID" id="43653238"/>
<evidence type="ECO:0000313" key="2">
    <source>
        <dbReference type="EMBL" id="KAE8359176.1"/>
    </source>
</evidence>
<keyword evidence="3" id="KW-1185">Reference proteome</keyword>
<feature type="signal peptide" evidence="1">
    <location>
        <begin position="1"/>
        <end position="29"/>
    </location>
</feature>
<keyword evidence="1" id="KW-0732">Signal</keyword>
<evidence type="ECO:0000313" key="3">
    <source>
        <dbReference type="Proteomes" id="UP000326268"/>
    </source>
</evidence>
<sequence>MGSLITSSLLHIPCWFAVRFLALPQTGVGFSRKSTEATISTVPNVVSVNIDSLRRLQSSLLQASKSIFKTSRQSCQSLIPVQPRTKAAMQPFKSSG</sequence>
<organism evidence="2 3">
    <name type="scientific">Aspergillus caelatus</name>
    <dbReference type="NCBI Taxonomy" id="61420"/>
    <lineage>
        <taxon>Eukaryota</taxon>
        <taxon>Fungi</taxon>
        <taxon>Dikarya</taxon>
        <taxon>Ascomycota</taxon>
        <taxon>Pezizomycotina</taxon>
        <taxon>Eurotiomycetes</taxon>
        <taxon>Eurotiomycetidae</taxon>
        <taxon>Eurotiales</taxon>
        <taxon>Aspergillaceae</taxon>
        <taxon>Aspergillus</taxon>
        <taxon>Aspergillus subgen. Circumdati</taxon>
    </lineage>
</organism>
<dbReference type="RefSeq" id="XP_031922257.1">
    <property type="nucleotide sequence ID" value="XM_032068792.1"/>
</dbReference>
<accession>A0A5N6ZQC9</accession>
<reference evidence="2 3" key="1">
    <citation type="submission" date="2019-04" db="EMBL/GenBank/DDBJ databases">
        <title>Friends and foes A comparative genomics studyof 23 Aspergillus species from section Flavi.</title>
        <authorList>
            <consortium name="DOE Joint Genome Institute"/>
            <person name="Kjaerbolling I."/>
            <person name="Vesth T."/>
            <person name="Frisvad J.C."/>
            <person name="Nybo J.L."/>
            <person name="Theobald S."/>
            <person name="Kildgaard S."/>
            <person name="Isbrandt T."/>
            <person name="Kuo A."/>
            <person name="Sato A."/>
            <person name="Lyhne E.K."/>
            <person name="Kogle M.E."/>
            <person name="Wiebenga A."/>
            <person name="Kun R.S."/>
            <person name="Lubbers R.J."/>
            <person name="Makela M.R."/>
            <person name="Barry K."/>
            <person name="Chovatia M."/>
            <person name="Clum A."/>
            <person name="Daum C."/>
            <person name="Haridas S."/>
            <person name="He G."/>
            <person name="LaButti K."/>
            <person name="Lipzen A."/>
            <person name="Mondo S."/>
            <person name="Riley R."/>
            <person name="Salamov A."/>
            <person name="Simmons B.A."/>
            <person name="Magnuson J.K."/>
            <person name="Henrissat B."/>
            <person name="Mortensen U.H."/>
            <person name="Larsen T.O."/>
            <person name="Devries R.P."/>
            <person name="Grigoriev I.V."/>
            <person name="Machida M."/>
            <person name="Baker S.E."/>
            <person name="Andersen M.R."/>
        </authorList>
    </citation>
    <scope>NUCLEOTIDE SEQUENCE [LARGE SCALE GENOMIC DNA]</scope>
    <source>
        <strain evidence="2 3">CBS 763.97</strain>
    </source>
</reference>
<feature type="chain" id="PRO_5025029355" evidence="1">
    <location>
        <begin position="30"/>
        <end position="96"/>
    </location>
</feature>
<name>A0A5N6ZQC9_9EURO</name>
<dbReference type="OrthoDB" id="539213at2759"/>
<proteinExistence type="predicted"/>
<dbReference type="Proteomes" id="UP000326268">
    <property type="component" value="Unassembled WGS sequence"/>
</dbReference>
<dbReference type="EMBL" id="ML737842">
    <property type="protein sequence ID" value="KAE8359176.1"/>
    <property type="molecule type" value="Genomic_DNA"/>
</dbReference>
<evidence type="ECO:0000256" key="1">
    <source>
        <dbReference type="SAM" id="SignalP"/>
    </source>
</evidence>